<sequence length="349" mass="35292">MRAADAAAGAAAAAVGAAALGVELPLVQAGMGGIAGPALAAAVSDAGALGTVALYKSDRALAAALVERTAARTPRTFGVNVIPEVADRLLDQQLDAVLDRADRQLTVNSYGLPPQSFAERVRAAGHRLLIQTGSHRDARTAAALGAHAVTVQGTEAGGHHLGGQPLAELLAELRADPAFDLPVFAAGAVGTGADLLRVLAAGAHGAMCGTLFVATAESAAHPDYRRDLVAAAPADTVVTDRFSIGWPGRTHRVLRSAVTDAPAPLPSALIAWTTVMGTRRPVPRGSAAAPTVEAEGRVGEMARYAGLGVGAITGVEPVAAVLARLREQYARALADAGVPDEARTPDGAR</sequence>
<keyword evidence="1" id="KW-0285">Flavoprotein</keyword>
<evidence type="ECO:0000256" key="3">
    <source>
        <dbReference type="ARBA" id="ARBA00023002"/>
    </source>
</evidence>
<dbReference type="InterPro" id="IPR004136">
    <property type="entry name" value="NMO"/>
</dbReference>
<keyword evidence="4" id="KW-0503">Monooxygenase</keyword>
<dbReference type="CDD" id="cd04730">
    <property type="entry name" value="NPD_like"/>
    <property type="match status" value="1"/>
</dbReference>
<dbReference type="Gene3D" id="3.20.20.70">
    <property type="entry name" value="Aldolase class I"/>
    <property type="match status" value="1"/>
</dbReference>
<evidence type="ECO:0000256" key="1">
    <source>
        <dbReference type="ARBA" id="ARBA00022630"/>
    </source>
</evidence>
<dbReference type="SUPFAM" id="SSF51412">
    <property type="entry name" value="Inosine monophosphate dehydrogenase (IMPDH)"/>
    <property type="match status" value="1"/>
</dbReference>
<dbReference type="Pfam" id="PF03060">
    <property type="entry name" value="NMO"/>
    <property type="match status" value="1"/>
</dbReference>
<proteinExistence type="predicted"/>
<evidence type="ECO:0000256" key="2">
    <source>
        <dbReference type="ARBA" id="ARBA00022643"/>
    </source>
</evidence>
<protein>
    <submittedName>
        <fullName evidence="4">Nitronate monooxygenase</fullName>
    </submittedName>
</protein>
<accession>A0A3N4RZL6</accession>
<dbReference type="PANTHER" id="PTHR32332:SF20">
    <property type="entry name" value="2-NITROPROPANE DIOXYGENASE-LIKE PROTEIN"/>
    <property type="match status" value="1"/>
</dbReference>
<dbReference type="AlphaFoldDB" id="A0A3N4RZL6"/>
<dbReference type="EMBL" id="RKQG01000001">
    <property type="protein sequence ID" value="RPE36125.1"/>
    <property type="molecule type" value="Genomic_DNA"/>
</dbReference>
<keyword evidence="3" id="KW-0560">Oxidoreductase</keyword>
<evidence type="ECO:0000313" key="4">
    <source>
        <dbReference type="EMBL" id="RPE36125.1"/>
    </source>
</evidence>
<reference evidence="4 5" key="1">
    <citation type="submission" date="2018-11" db="EMBL/GenBank/DDBJ databases">
        <title>Sequencing the genomes of 1000 actinobacteria strains.</title>
        <authorList>
            <person name="Klenk H.-P."/>
        </authorList>
    </citation>
    <scope>NUCLEOTIDE SEQUENCE [LARGE SCALE GENOMIC DNA]</scope>
    <source>
        <strain evidence="4 5">DSM 44781</strain>
    </source>
</reference>
<dbReference type="GO" id="GO:0018580">
    <property type="term" value="F:nitronate monooxygenase activity"/>
    <property type="evidence" value="ECO:0007669"/>
    <property type="project" value="InterPro"/>
</dbReference>
<gene>
    <name evidence="4" type="ORF">EDD38_4492</name>
</gene>
<dbReference type="Proteomes" id="UP000266906">
    <property type="component" value="Unassembled WGS sequence"/>
</dbReference>
<name>A0A3N4RZL6_9ACTN</name>
<comment type="caution">
    <text evidence="4">The sequence shown here is derived from an EMBL/GenBank/DDBJ whole genome shotgun (WGS) entry which is preliminary data.</text>
</comment>
<organism evidence="4 5">
    <name type="scientific">Kitasatospora cineracea</name>
    <dbReference type="NCBI Taxonomy" id="88074"/>
    <lineage>
        <taxon>Bacteria</taxon>
        <taxon>Bacillati</taxon>
        <taxon>Actinomycetota</taxon>
        <taxon>Actinomycetes</taxon>
        <taxon>Kitasatosporales</taxon>
        <taxon>Streptomycetaceae</taxon>
        <taxon>Kitasatospora</taxon>
    </lineage>
</organism>
<keyword evidence="5" id="KW-1185">Reference proteome</keyword>
<keyword evidence="2" id="KW-0288">FMN</keyword>
<dbReference type="RefSeq" id="WP_123819265.1">
    <property type="nucleotide sequence ID" value="NZ_RKQG01000001.1"/>
</dbReference>
<dbReference type="InterPro" id="IPR013785">
    <property type="entry name" value="Aldolase_TIM"/>
</dbReference>
<evidence type="ECO:0000313" key="5">
    <source>
        <dbReference type="Proteomes" id="UP000266906"/>
    </source>
</evidence>
<dbReference type="PANTHER" id="PTHR32332">
    <property type="entry name" value="2-NITROPROPANE DIOXYGENASE"/>
    <property type="match status" value="1"/>
</dbReference>